<comment type="caution">
    <text evidence="3">The sequence shown here is derived from an EMBL/GenBank/DDBJ whole genome shotgun (WGS) entry which is preliminary data.</text>
</comment>
<dbReference type="EMBL" id="AUPL01004779">
    <property type="protein sequence ID" value="ESL07530.1"/>
    <property type="molecule type" value="Genomic_DNA"/>
</dbReference>
<dbReference type="Proteomes" id="UP000031737">
    <property type="component" value="Unassembled WGS sequence"/>
</dbReference>
<keyword evidence="2" id="KW-0472">Membrane</keyword>
<evidence type="ECO:0000313" key="3">
    <source>
        <dbReference type="EMBL" id="ESL07530.1"/>
    </source>
</evidence>
<evidence type="ECO:0008006" key="5">
    <source>
        <dbReference type="Google" id="ProtNLM"/>
    </source>
</evidence>
<evidence type="ECO:0000256" key="1">
    <source>
        <dbReference type="SAM" id="MobiDB-lite"/>
    </source>
</evidence>
<dbReference type="OrthoDB" id="429991at2759"/>
<feature type="region of interest" description="Disordered" evidence="1">
    <location>
        <begin position="113"/>
        <end position="158"/>
    </location>
</feature>
<name>A0A061IZQ5_TRYRA</name>
<feature type="compositionally biased region" description="Basic residues" evidence="1">
    <location>
        <begin position="129"/>
        <end position="140"/>
    </location>
</feature>
<dbReference type="PANTHER" id="PTHR21580:SF60">
    <property type="entry name" value="SPERM-TAIL PG-RICH REPEAT-CONTAINING PROTEIN 2"/>
    <property type="match status" value="1"/>
</dbReference>
<accession>A0A061IZQ5</accession>
<keyword evidence="2" id="KW-1133">Transmembrane helix</keyword>
<dbReference type="AlphaFoldDB" id="A0A061IZQ5"/>
<dbReference type="VEuPathDB" id="TriTrypDB:TRSC58_04779"/>
<dbReference type="Pfam" id="PF07004">
    <property type="entry name" value="SHIPPO-rpt"/>
    <property type="match status" value="3"/>
</dbReference>
<keyword evidence="4" id="KW-1185">Reference proteome</keyword>
<evidence type="ECO:0000313" key="4">
    <source>
        <dbReference type="Proteomes" id="UP000031737"/>
    </source>
</evidence>
<proteinExistence type="predicted"/>
<evidence type="ECO:0000256" key="2">
    <source>
        <dbReference type="SAM" id="Phobius"/>
    </source>
</evidence>
<keyword evidence="2" id="KW-0812">Transmembrane</keyword>
<organism evidence="3 4">
    <name type="scientific">Trypanosoma rangeli SC58</name>
    <dbReference type="NCBI Taxonomy" id="429131"/>
    <lineage>
        <taxon>Eukaryota</taxon>
        <taxon>Discoba</taxon>
        <taxon>Euglenozoa</taxon>
        <taxon>Kinetoplastea</taxon>
        <taxon>Metakinetoplastina</taxon>
        <taxon>Trypanosomatida</taxon>
        <taxon>Trypanosomatidae</taxon>
        <taxon>Trypanosoma</taxon>
        <taxon>Herpetosoma</taxon>
    </lineage>
</organism>
<sequence>MHAAQAYLHQSVFVGLLLLFSVSCFLFVRACLGGLRGDQKKKRMALLGGFTPWAHLRLRDHRPGPMSHPLPGNDVPEKSILRKYPKRTQETTVGPGEYQIPSTVGACRSTVFGPPGGLGSPEAAGAKGERRRRQTARKGRRSDIPPLPKQYSLAQSPDTPAFSMYCKPQYKQLGSSVGPGQYTIPSSFDPSGKGPHFGQRTKLLTTRHMVPGPGTYNVPRFGDNVPNSKEHITSVHKTHAEENGPGPGSYDDPTTIAARFAPPKLRLHDGPRFGGRYNQLRANWFTGPGPADYGDVSRIMQKRVQCSVVFRPPVQTVPENKTVRTAVNFAPGPGIYLLPSEFDRDYKKGVSLGPRTFREPNIAASDVVGPGSYDLGKPPMTSNGFRFAAQPYDPLALADEVSKAAEAAANVVGGPGLYYPNLDAVRPSKYKAVAGFGLGQRFVDQNSGGPLCYDVKPPESTRGTVFFRGDYRRSKHLHGWADGGPSYDVKNDTIADNTQKGKGFTFGIRYPARATHQVCKPYDATTNINCEYPDETTWMTKLK</sequence>
<dbReference type="InterPro" id="IPR051291">
    <property type="entry name" value="CIMAP"/>
</dbReference>
<protein>
    <recommendedName>
        <fullName evidence="5">Sperm-tail PG-rich repeat</fullName>
    </recommendedName>
</protein>
<dbReference type="InterPro" id="IPR010736">
    <property type="entry name" value="SHIPPO-rpt"/>
</dbReference>
<feature type="transmembrane region" description="Helical" evidence="2">
    <location>
        <begin position="12"/>
        <end position="35"/>
    </location>
</feature>
<dbReference type="PANTHER" id="PTHR21580">
    <property type="entry name" value="SHIPPO-1-RELATED"/>
    <property type="match status" value="1"/>
</dbReference>
<gene>
    <name evidence="3" type="ORF">TRSC58_04779</name>
</gene>
<reference evidence="3 4" key="1">
    <citation type="submission" date="2013-07" db="EMBL/GenBank/DDBJ databases">
        <authorList>
            <person name="Stoco P.H."/>
            <person name="Wagner G."/>
            <person name="Gerber A."/>
            <person name="Zaha A."/>
            <person name="Thompson C."/>
            <person name="Bartholomeu D.C."/>
            <person name="Luckemeyer D.D."/>
            <person name="Bahia D."/>
            <person name="Loreto E."/>
            <person name="Prestes E.B."/>
            <person name="Lima F.M."/>
            <person name="Rodrigues-Luiz G."/>
            <person name="Vallejo G.A."/>
            <person name="Filho J.F."/>
            <person name="Monteiro K.M."/>
            <person name="Tyler K.M."/>
            <person name="de Almeida L.G."/>
            <person name="Ortiz M.F."/>
            <person name="Siervo M.A."/>
            <person name="de Moraes M.H."/>
            <person name="Cunha O.L."/>
            <person name="Mendonca-Neto R."/>
            <person name="Silva R."/>
            <person name="Teixeira S.M."/>
            <person name="Murta S.M."/>
            <person name="Sincero T.C."/>
            <person name="Mendes T.A."/>
            <person name="Urmenyi T.P."/>
            <person name="Silva V.G."/>
            <person name="da Rocha W.D."/>
            <person name="Andersson B."/>
            <person name="Romanha A.J."/>
            <person name="Steindel M."/>
            <person name="de Vasconcelos A.T."/>
            <person name="Grisard E.C."/>
        </authorList>
    </citation>
    <scope>NUCLEOTIDE SEQUENCE [LARGE SCALE GENOMIC DNA]</scope>
    <source>
        <strain evidence="3 4">SC58</strain>
    </source>
</reference>